<dbReference type="AlphaFoldDB" id="A0A074LJ62"/>
<dbReference type="PROSITE" id="PS50943">
    <property type="entry name" value="HTH_CROC1"/>
    <property type="match status" value="1"/>
</dbReference>
<dbReference type="Pfam" id="PF13176">
    <property type="entry name" value="TPR_7"/>
    <property type="match status" value="1"/>
</dbReference>
<reference evidence="4 5" key="1">
    <citation type="journal article" date="2013" name="Int. J. Syst. Evol. Microbiol.">
        <title>Tumebacillus flagellatus sp. nov., an alpha-amylase/pullulanase-producing bacterium isolated from cassava wastewater.</title>
        <authorList>
            <person name="Wang Q."/>
            <person name="Xie N."/>
            <person name="Qin Y."/>
            <person name="Shen N."/>
            <person name="Zhu J."/>
            <person name="Mi H."/>
            <person name="Huang R."/>
        </authorList>
    </citation>
    <scope>NUCLEOTIDE SEQUENCE [LARGE SCALE GENOMIC DNA]</scope>
    <source>
        <strain evidence="4 5">GST4</strain>
    </source>
</reference>
<dbReference type="SMART" id="SM00530">
    <property type="entry name" value="HTH_XRE"/>
    <property type="match status" value="1"/>
</dbReference>
<comment type="caution">
    <text evidence="4">The sequence shown here is derived from an EMBL/GenBank/DDBJ whole genome shotgun (WGS) entry which is preliminary data.</text>
</comment>
<dbReference type="PANTHER" id="PTHR45641">
    <property type="entry name" value="TETRATRICOPEPTIDE REPEAT PROTEIN (AFU_ORTHOLOGUE AFUA_6G03870)"/>
    <property type="match status" value="1"/>
</dbReference>
<dbReference type="GO" id="GO:0003677">
    <property type="term" value="F:DNA binding"/>
    <property type="evidence" value="ECO:0007669"/>
    <property type="project" value="InterPro"/>
</dbReference>
<dbReference type="InterPro" id="IPR019734">
    <property type="entry name" value="TPR_rpt"/>
</dbReference>
<evidence type="ECO:0000313" key="4">
    <source>
        <dbReference type="EMBL" id="KEO81129.1"/>
    </source>
</evidence>
<feature type="domain" description="HTH cro/C1-type" evidence="3">
    <location>
        <begin position="18"/>
        <end position="72"/>
    </location>
</feature>
<sequence length="388" mass="44173">MTEQSEYEKSQSIIRDNLKKFRERNKLSLRRFADAVGYSHTHISDVEKGITDATHSYLKRVSKAFRIPIAFWSAANGDQEDLIQYIEDSLSGRGDLDRALDKADVLISESKGSLQLINSLNLKGRVYLQLGQRKLALECWQKAKTFLLDVNDSDMTFSVLFNIALCHYHLHEYDKALDMLEIVVENCPEMSRPLALQLKANIYANQNDFESSLSLHSSVLEIYRAHNLHEHIIESLHNLADIDMKLGNPLEAINRYEEALSIAYEVNHYDMICRTANDLSSGYLMQGNSDIAKDLLEKAIKIVGNRAPVPLLAALFLKLATAEEDHKRRAKFLKTAFDVVKMSDDHSLIHDISLELASIYHDEGDVESALRYYKIASISYKRFSGVMK</sequence>
<keyword evidence="2" id="KW-0802">TPR repeat</keyword>
<dbReference type="Pfam" id="PF01381">
    <property type="entry name" value="HTH_3"/>
    <property type="match status" value="1"/>
</dbReference>
<dbReference type="OrthoDB" id="1150409at2"/>
<dbReference type="Proteomes" id="UP000027931">
    <property type="component" value="Unassembled WGS sequence"/>
</dbReference>
<dbReference type="eggNOG" id="COG0457">
    <property type="taxonomic scope" value="Bacteria"/>
</dbReference>
<dbReference type="RefSeq" id="WP_038094031.1">
    <property type="nucleotide sequence ID" value="NZ_JMIR01000045.1"/>
</dbReference>
<dbReference type="InterPro" id="IPR011990">
    <property type="entry name" value="TPR-like_helical_dom_sf"/>
</dbReference>
<gene>
    <name evidence="4" type="ORF">EL26_22340</name>
</gene>
<accession>A0A074LJ62</accession>
<proteinExistence type="predicted"/>
<dbReference type="SUPFAM" id="SSF48452">
    <property type="entry name" value="TPR-like"/>
    <property type="match status" value="2"/>
</dbReference>
<evidence type="ECO:0000313" key="5">
    <source>
        <dbReference type="Proteomes" id="UP000027931"/>
    </source>
</evidence>
<evidence type="ECO:0000259" key="3">
    <source>
        <dbReference type="PROSITE" id="PS50943"/>
    </source>
</evidence>
<keyword evidence="5" id="KW-1185">Reference proteome</keyword>
<dbReference type="EMBL" id="JMIR01000045">
    <property type="protein sequence ID" value="KEO81129.1"/>
    <property type="molecule type" value="Genomic_DNA"/>
</dbReference>
<evidence type="ECO:0000256" key="1">
    <source>
        <dbReference type="ARBA" id="ARBA00022737"/>
    </source>
</evidence>
<dbReference type="Gene3D" id="1.10.260.40">
    <property type="entry name" value="lambda repressor-like DNA-binding domains"/>
    <property type="match status" value="1"/>
</dbReference>
<dbReference type="SUPFAM" id="SSF47413">
    <property type="entry name" value="lambda repressor-like DNA-binding domains"/>
    <property type="match status" value="1"/>
</dbReference>
<dbReference type="InterPro" id="IPR001387">
    <property type="entry name" value="Cro/C1-type_HTH"/>
</dbReference>
<dbReference type="CDD" id="cd00093">
    <property type="entry name" value="HTH_XRE"/>
    <property type="match status" value="1"/>
</dbReference>
<evidence type="ECO:0000256" key="2">
    <source>
        <dbReference type="ARBA" id="ARBA00022803"/>
    </source>
</evidence>
<keyword evidence="1" id="KW-0677">Repeat</keyword>
<dbReference type="Pfam" id="PF13424">
    <property type="entry name" value="TPR_12"/>
    <property type="match status" value="2"/>
</dbReference>
<name>A0A074LJ62_9BACL</name>
<dbReference type="Gene3D" id="1.25.40.10">
    <property type="entry name" value="Tetratricopeptide repeat domain"/>
    <property type="match status" value="2"/>
</dbReference>
<dbReference type="SMART" id="SM00028">
    <property type="entry name" value="TPR"/>
    <property type="match status" value="6"/>
</dbReference>
<dbReference type="InterPro" id="IPR010982">
    <property type="entry name" value="Lambda_DNA-bd_dom_sf"/>
</dbReference>
<organism evidence="4 5">
    <name type="scientific">Tumebacillus flagellatus</name>
    <dbReference type="NCBI Taxonomy" id="1157490"/>
    <lineage>
        <taxon>Bacteria</taxon>
        <taxon>Bacillati</taxon>
        <taxon>Bacillota</taxon>
        <taxon>Bacilli</taxon>
        <taxon>Bacillales</taxon>
        <taxon>Alicyclobacillaceae</taxon>
        <taxon>Tumebacillus</taxon>
    </lineage>
</organism>
<dbReference type="STRING" id="1157490.EL26_22340"/>
<protein>
    <recommendedName>
        <fullName evidence="3">HTH cro/C1-type domain-containing protein</fullName>
    </recommendedName>
</protein>